<proteinExistence type="predicted"/>
<sequence>MTILNTKKAQQNNKAYVVSVSSEIRHNKIRTVAAANELASWADQGKGRAPSRSQQHKPTNKLLLELVPDRKKRGE</sequence>
<name>A0A3M7T7K1_BRAPC</name>
<organism evidence="2 3">
    <name type="scientific">Brachionus plicatilis</name>
    <name type="common">Marine rotifer</name>
    <name type="synonym">Brachionus muelleri</name>
    <dbReference type="NCBI Taxonomy" id="10195"/>
    <lineage>
        <taxon>Eukaryota</taxon>
        <taxon>Metazoa</taxon>
        <taxon>Spiralia</taxon>
        <taxon>Gnathifera</taxon>
        <taxon>Rotifera</taxon>
        <taxon>Eurotatoria</taxon>
        <taxon>Monogononta</taxon>
        <taxon>Pseudotrocha</taxon>
        <taxon>Ploima</taxon>
        <taxon>Brachionidae</taxon>
        <taxon>Brachionus</taxon>
    </lineage>
</organism>
<keyword evidence="3" id="KW-1185">Reference proteome</keyword>
<evidence type="ECO:0000313" key="2">
    <source>
        <dbReference type="EMBL" id="RNA43818.1"/>
    </source>
</evidence>
<evidence type="ECO:0000256" key="1">
    <source>
        <dbReference type="SAM" id="MobiDB-lite"/>
    </source>
</evidence>
<dbReference type="Proteomes" id="UP000276133">
    <property type="component" value="Unassembled WGS sequence"/>
</dbReference>
<feature type="region of interest" description="Disordered" evidence="1">
    <location>
        <begin position="43"/>
        <end position="75"/>
    </location>
</feature>
<protein>
    <submittedName>
        <fullName evidence="2">Uncharacterized protein</fullName>
    </submittedName>
</protein>
<dbReference type="AlphaFoldDB" id="A0A3M7T7K1"/>
<gene>
    <name evidence="2" type="ORF">BpHYR1_020668</name>
</gene>
<comment type="caution">
    <text evidence="2">The sequence shown here is derived from an EMBL/GenBank/DDBJ whole genome shotgun (WGS) entry which is preliminary data.</text>
</comment>
<reference evidence="2 3" key="1">
    <citation type="journal article" date="2018" name="Sci. Rep.">
        <title>Genomic signatures of local adaptation to the degree of environmental predictability in rotifers.</title>
        <authorList>
            <person name="Franch-Gras L."/>
            <person name="Hahn C."/>
            <person name="Garcia-Roger E.M."/>
            <person name="Carmona M.J."/>
            <person name="Serra M."/>
            <person name="Gomez A."/>
        </authorList>
    </citation>
    <scope>NUCLEOTIDE SEQUENCE [LARGE SCALE GENOMIC DNA]</scope>
    <source>
        <strain evidence="2">HYR1</strain>
    </source>
</reference>
<dbReference type="EMBL" id="REGN01000174">
    <property type="protein sequence ID" value="RNA43818.1"/>
    <property type="molecule type" value="Genomic_DNA"/>
</dbReference>
<evidence type="ECO:0000313" key="3">
    <source>
        <dbReference type="Proteomes" id="UP000276133"/>
    </source>
</evidence>
<accession>A0A3M7T7K1</accession>